<dbReference type="RefSeq" id="WP_106567581.1">
    <property type="nucleotide sequence ID" value="NZ_PYGF01000006.1"/>
</dbReference>
<gene>
    <name evidence="1" type="ORF">CLV48_106147</name>
</gene>
<reference evidence="1 2" key="1">
    <citation type="submission" date="2018-03" db="EMBL/GenBank/DDBJ databases">
        <title>Genomic Encyclopedia of Archaeal and Bacterial Type Strains, Phase II (KMG-II): from individual species to whole genera.</title>
        <authorList>
            <person name="Goeker M."/>
        </authorList>
    </citation>
    <scope>NUCLEOTIDE SEQUENCE [LARGE SCALE GENOMIC DNA]</scope>
    <source>
        <strain evidence="1 2">DSM 28057</strain>
    </source>
</reference>
<dbReference type="Proteomes" id="UP000240708">
    <property type="component" value="Unassembled WGS sequence"/>
</dbReference>
<dbReference type="AlphaFoldDB" id="A0A2P8E377"/>
<dbReference type="EMBL" id="PYGF01000006">
    <property type="protein sequence ID" value="PSL03906.1"/>
    <property type="molecule type" value="Genomic_DNA"/>
</dbReference>
<dbReference type="OrthoDB" id="1522941at2"/>
<keyword evidence="2" id="KW-1185">Reference proteome</keyword>
<protein>
    <submittedName>
        <fullName evidence="1">Acyl-CoA reductase LuxC</fullName>
    </submittedName>
</protein>
<sequence length="338" mass="38573">MTLEERIKAFVLLGKAINEISEEEFGELSWKIENNNNWFIPDQTRLAFLAISDMLQEDKLRNWVKSYALIEEVETKDIGILMAGNIPAVGFHDLLCVLIAGHHASVKLSSADLVSIKWLMDKLFAIEPKFSSLVSFEDMLKGKDAYIATGSDNSARYFNYYFGKYPHIIRKNRTSVAVLDGSETASDYQELAKDVFQYFGMGCRNVSKIFINQESSLIGFLDNINGFQFLGSHHKYLNNYDYNKSIYLVNKDTHFDNGFLLLKESHDLVSPIGVLYYEYYQDLEDLKSKINPLKEKVQCIVSRGAWFENSIPFGEAQCPGLADYADGVDTMEFLIKLK</sequence>
<comment type="caution">
    <text evidence="1">The sequence shown here is derived from an EMBL/GenBank/DDBJ whole genome shotgun (WGS) entry which is preliminary data.</text>
</comment>
<organism evidence="1 2">
    <name type="scientific">Cecembia rubra</name>
    <dbReference type="NCBI Taxonomy" id="1485585"/>
    <lineage>
        <taxon>Bacteria</taxon>
        <taxon>Pseudomonadati</taxon>
        <taxon>Bacteroidota</taxon>
        <taxon>Cytophagia</taxon>
        <taxon>Cytophagales</taxon>
        <taxon>Cyclobacteriaceae</taxon>
        <taxon>Cecembia</taxon>
    </lineage>
</organism>
<evidence type="ECO:0000313" key="1">
    <source>
        <dbReference type="EMBL" id="PSL03906.1"/>
    </source>
</evidence>
<accession>A0A2P8E377</accession>
<proteinExistence type="predicted"/>
<evidence type="ECO:0000313" key="2">
    <source>
        <dbReference type="Proteomes" id="UP000240708"/>
    </source>
</evidence>
<name>A0A2P8E377_9BACT</name>